<dbReference type="GO" id="GO:0006313">
    <property type="term" value="P:DNA transposition"/>
    <property type="evidence" value="ECO:0007669"/>
    <property type="project" value="InterPro"/>
</dbReference>
<sequence length="347" mass="39481">MTRCFTAHFPEFRKNQVELLSLMVLALLRGKDVRHAELAARFPGSAHTASVIRRVERFFDRHPLRPADVARVVLTLLPAAQPREFILDRTNWKYGQTDVNVLLLAVIWRDVAIPLLYELLPHGGSSDTEIRHTLMDDALCLLSAADIRVLYADREFVGYDWVQGLARRGIPIRVRLRRDTLLDDWTAQDWLSRVQTGQAGLLVEDTVVYGQPMNVVLTYTQDGEALIIASNAGAVTTIQSRYRRRFLIECLFRALKSKGFHLEGTHMTLHDHVERLLCLLTLTYTWSVLVGFTLECPKKAHGRRAWSVVKMGLRELVRAFSRESACLCNLITLLMPSHTPPPETVGY</sequence>
<proteinExistence type="predicted"/>
<dbReference type="InterPro" id="IPR012337">
    <property type="entry name" value="RNaseH-like_sf"/>
</dbReference>
<evidence type="ECO:0000313" key="2">
    <source>
        <dbReference type="EMBL" id="WYF46502.1"/>
    </source>
</evidence>
<name>A0AAU6Q7A0_9DEIO</name>
<reference evidence="2" key="1">
    <citation type="submission" date="2024-03" db="EMBL/GenBank/DDBJ databases">
        <title>Deinococcus weizhi sp. nov., isolated from human skin.</title>
        <authorList>
            <person name="Wei Z."/>
            <person name="Tian F."/>
            <person name="Yang C."/>
            <person name="Xin L.T."/>
            <person name="Wen Z.J."/>
            <person name="Lan K.C."/>
            <person name="Yu L."/>
            <person name="Zhe W."/>
            <person name="Dan F.D."/>
            <person name="Jun W."/>
            <person name="Rui Z."/>
            <person name="Yong X.J."/>
            <person name="Ting Y."/>
            <person name="Wei X."/>
            <person name="Xu Z.G."/>
            <person name="Xin Z."/>
            <person name="Dong F.G."/>
            <person name="Ni X.M."/>
            <person name="Zheng M.G."/>
            <person name="Chun Y."/>
            <person name="Qian W.X."/>
        </authorList>
    </citation>
    <scope>NUCLEOTIDE SEQUENCE</scope>
    <source>
        <strain evidence="2">VB142</strain>
    </source>
</reference>
<dbReference type="RefSeq" id="WP_339097965.1">
    <property type="nucleotide sequence ID" value="NZ_CP149783.1"/>
</dbReference>
<dbReference type="EMBL" id="CP149783">
    <property type="protein sequence ID" value="WYF46502.1"/>
    <property type="molecule type" value="Genomic_DNA"/>
</dbReference>
<gene>
    <name evidence="2" type="ORF">WDJ50_15745</name>
</gene>
<dbReference type="SUPFAM" id="SSF53098">
    <property type="entry name" value="Ribonuclease H-like"/>
    <property type="match status" value="1"/>
</dbReference>
<protein>
    <submittedName>
        <fullName evidence="2">Transposase</fullName>
    </submittedName>
</protein>
<feature type="domain" description="Transposase IS4-like" evidence="1">
    <location>
        <begin position="84"/>
        <end position="286"/>
    </location>
</feature>
<evidence type="ECO:0000259" key="1">
    <source>
        <dbReference type="Pfam" id="PF01609"/>
    </source>
</evidence>
<dbReference type="GO" id="GO:0003677">
    <property type="term" value="F:DNA binding"/>
    <property type="evidence" value="ECO:0007669"/>
    <property type="project" value="InterPro"/>
</dbReference>
<dbReference type="Pfam" id="PF01609">
    <property type="entry name" value="DDE_Tnp_1"/>
    <property type="match status" value="1"/>
</dbReference>
<dbReference type="AlphaFoldDB" id="A0AAU6Q7A0"/>
<dbReference type="GO" id="GO:0004803">
    <property type="term" value="F:transposase activity"/>
    <property type="evidence" value="ECO:0007669"/>
    <property type="project" value="InterPro"/>
</dbReference>
<organism evidence="2">
    <name type="scientific">Deinococcus sp. VB142</name>
    <dbReference type="NCBI Taxonomy" id="3112952"/>
    <lineage>
        <taxon>Bacteria</taxon>
        <taxon>Thermotogati</taxon>
        <taxon>Deinococcota</taxon>
        <taxon>Deinococci</taxon>
        <taxon>Deinococcales</taxon>
        <taxon>Deinococcaceae</taxon>
        <taxon>Deinococcus</taxon>
    </lineage>
</organism>
<accession>A0AAU6Q7A0</accession>
<dbReference type="InterPro" id="IPR002559">
    <property type="entry name" value="Transposase_11"/>
</dbReference>